<dbReference type="EMBL" id="JACHWR010000001">
    <property type="protein sequence ID" value="MBB3040739.1"/>
    <property type="molecule type" value="Genomic_DNA"/>
</dbReference>
<evidence type="ECO:0000259" key="15">
    <source>
        <dbReference type="Pfam" id="PF02874"/>
    </source>
</evidence>
<dbReference type="GO" id="GO:0043531">
    <property type="term" value="F:ADP binding"/>
    <property type="evidence" value="ECO:0007669"/>
    <property type="project" value="TreeGrafter"/>
</dbReference>
<evidence type="ECO:0000256" key="5">
    <source>
        <dbReference type="ARBA" id="ARBA00022741"/>
    </source>
</evidence>
<dbReference type="InterPro" id="IPR000793">
    <property type="entry name" value="ATP_synth_asu_C"/>
</dbReference>
<evidence type="ECO:0000256" key="7">
    <source>
        <dbReference type="ARBA" id="ARBA00022967"/>
    </source>
</evidence>
<evidence type="ECO:0000259" key="13">
    <source>
        <dbReference type="Pfam" id="PF00006"/>
    </source>
</evidence>
<dbReference type="InterPro" id="IPR004100">
    <property type="entry name" value="ATPase_F1/V1/A1_a/bsu_N"/>
</dbReference>
<dbReference type="Pfam" id="PF02874">
    <property type="entry name" value="ATP-synt_ab_N"/>
    <property type="match status" value="1"/>
</dbReference>
<evidence type="ECO:0000256" key="8">
    <source>
        <dbReference type="ARBA" id="ARBA00023065"/>
    </source>
</evidence>
<dbReference type="InterPro" id="IPR036121">
    <property type="entry name" value="ATPase_F1/V1/A1_a/bsu_N_sf"/>
</dbReference>
<dbReference type="Pfam" id="PF00306">
    <property type="entry name" value="ATP-synt_ab_C"/>
    <property type="match status" value="1"/>
</dbReference>
<evidence type="ECO:0000256" key="3">
    <source>
        <dbReference type="ARBA" id="ARBA00022448"/>
    </source>
</evidence>
<feature type="domain" description="ATPase F1/V1/A1 complex alpha/beta subunit nucleotide-binding" evidence="13">
    <location>
        <begin position="153"/>
        <end position="376"/>
    </location>
</feature>
<dbReference type="SUPFAM" id="SSF50615">
    <property type="entry name" value="N-terminal domain of alpha and beta subunits of F1 ATP synthase"/>
    <property type="match status" value="1"/>
</dbReference>
<keyword evidence="10 12" id="KW-0139">CF(1)</keyword>
<dbReference type="EC" id="7.1.2.2" evidence="12"/>
<evidence type="ECO:0000256" key="2">
    <source>
        <dbReference type="ARBA" id="ARBA00008936"/>
    </source>
</evidence>
<evidence type="ECO:0000256" key="10">
    <source>
        <dbReference type="ARBA" id="ARBA00023196"/>
    </source>
</evidence>
<dbReference type="GO" id="GO:0005886">
    <property type="term" value="C:plasma membrane"/>
    <property type="evidence" value="ECO:0007669"/>
    <property type="project" value="UniProtKB-SubCell"/>
</dbReference>
<dbReference type="PROSITE" id="PS00152">
    <property type="entry name" value="ATPASE_ALPHA_BETA"/>
    <property type="match status" value="1"/>
</dbReference>
<comment type="catalytic activity">
    <reaction evidence="12">
        <text>ATP + H2O + 4 H(+)(in) = ADP + phosphate + 5 H(+)(out)</text>
        <dbReference type="Rhea" id="RHEA:57720"/>
        <dbReference type="ChEBI" id="CHEBI:15377"/>
        <dbReference type="ChEBI" id="CHEBI:15378"/>
        <dbReference type="ChEBI" id="CHEBI:30616"/>
        <dbReference type="ChEBI" id="CHEBI:43474"/>
        <dbReference type="ChEBI" id="CHEBI:456216"/>
        <dbReference type="EC" id="7.1.2.2"/>
    </reaction>
</comment>
<comment type="similarity">
    <text evidence="2 12">Belongs to the ATPase alpha/beta chains family.</text>
</comment>
<dbReference type="SUPFAM" id="SSF47917">
    <property type="entry name" value="C-terminal domain of alpha and beta subunits of F1 ATP synthase"/>
    <property type="match status" value="1"/>
</dbReference>
<dbReference type="InterPro" id="IPR005294">
    <property type="entry name" value="ATP_synth_F1_asu"/>
</dbReference>
<dbReference type="HAMAP" id="MF_01346">
    <property type="entry name" value="ATP_synth_alpha_bact"/>
    <property type="match status" value="1"/>
</dbReference>
<keyword evidence="9 12" id="KW-0472">Membrane</keyword>
<dbReference type="InterPro" id="IPR020003">
    <property type="entry name" value="ATPase_a/bsu_AS"/>
</dbReference>
<dbReference type="RefSeq" id="WP_183590735.1">
    <property type="nucleotide sequence ID" value="NZ_JACHWR010000001.1"/>
</dbReference>
<name>A0A7W4VST7_9ACTN</name>
<evidence type="ECO:0000256" key="12">
    <source>
        <dbReference type="HAMAP-Rule" id="MF_01346"/>
    </source>
</evidence>
<feature type="binding site" evidence="12">
    <location>
        <begin position="173"/>
        <end position="180"/>
    </location>
    <ligand>
        <name>ATP</name>
        <dbReference type="ChEBI" id="CHEBI:30616"/>
    </ligand>
</feature>
<dbReference type="Gene3D" id="2.40.30.20">
    <property type="match status" value="1"/>
</dbReference>
<keyword evidence="6 12" id="KW-0067">ATP-binding</keyword>
<dbReference type="SUPFAM" id="SSF52540">
    <property type="entry name" value="P-loop containing nucleoside triphosphate hydrolases"/>
    <property type="match status" value="1"/>
</dbReference>
<dbReference type="CDD" id="cd18116">
    <property type="entry name" value="ATP-synt_F1_alpha_N"/>
    <property type="match status" value="1"/>
</dbReference>
<dbReference type="GO" id="GO:0046933">
    <property type="term" value="F:proton-transporting ATP synthase activity, rotational mechanism"/>
    <property type="evidence" value="ECO:0007669"/>
    <property type="project" value="UniProtKB-UniRule"/>
</dbReference>
<evidence type="ECO:0000313" key="17">
    <source>
        <dbReference type="Proteomes" id="UP000589626"/>
    </source>
</evidence>
<protein>
    <recommendedName>
        <fullName evidence="12">ATP synthase subunit alpha</fullName>
        <ecNumber evidence="12">7.1.2.2</ecNumber>
    </recommendedName>
    <alternativeName>
        <fullName evidence="12">ATP synthase F1 sector subunit alpha</fullName>
    </alternativeName>
    <alternativeName>
        <fullName evidence="12">F-ATPase subunit alpha</fullName>
    </alternativeName>
</protein>
<keyword evidence="7 12" id="KW-1278">Translocase</keyword>
<evidence type="ECO:0000256" key="9">
    <source>
        <dbReference type="ARBA" id="ARBA00023136"/>
    </source>
</evidence>
<dbReference type="NCBIfam" id="NF009884">
    <property type="entry name" value="PRK13343.1"/>
    <property type="match status" value="1"/>
</dbReference>
<organism evidence="16 17">
    <name type="scientific">Nocardioides soli</name>
    <dbReference type="NCBI Taxonomy" id="1036020"/>
    <lineage>
        <taxon>Bacteria</taxon>
        <taxon>Bacillati</taxon>
        <taxon>Actinomycetota</taxon>
        <taxon>Actinomycetes</taxon>
        <taxon>Propionibacteriales</taxon>
        <taxon>Nocardioidaceae</taxon>
        <taxon>Nocardioides</taxon>
    </lineage>
</organism>
<dbReference type="InterPro" id="IPR027417">
    <property type="entry name" value="P-loop_NTPase"/>
</dbReference>
<dbReference type="GO" id="GO:0045259">
    <property type="term" value="C:proton-transporting ATP synthase complex"/>
    <property type="evidence" value="ECO:0007669"/>
    <property type="project" value="UniProtKB-KW"/>
</dbReference>
<comment type="subcellular location">
    <subcellularLocation>
        <location evidence="12">Cell membrane</location>
        <topology evidence="12">Peripheral membrane protein</topology>
    </subcellularLocation>
    <subcellularLocation>
        <location evidence="1">Membrane</location>
    </subcellularLocation>
</comment>
<keyword evidence="17" id="KW-1185">Reference proteome</keyword>
<feature type="site" description="Required for activity" evidence="12">
    <location>
        <position position="374"/>
    </location>
</feature>
<dbReference type="PANTHER" id="PTHR48082">
    <property type="entry name" value="ATP SYNTHASE SUBUNIT ALPHA, MITOCHONDRIAL"/>
    <property type="match status" value="1"/>
</dbReference>
<dbReference type="Gene3D" id="3.40.50.300">
    <property type="entry name" value="P-loop containing nucleotide triphosphate hydrolases"/>
    <property type="match status" value="1"/>
</dbReference>
<keyword evidence="12" id="KW-0375">Hydrogen ion transport</keyword>
<evidence type="ECO:0000256" key="1">
    <source>
        <dbReference type="ARBA" id="ARBA00004370"/>
    </source>
</evidence>
<keyword evidence="11 12" id="KW-0066">ATP synthesis</keyword>
<dbReference type="InterPro" id="IPR038376">
    <property type="entry name" value="ATP_synth_asu_C_sf"/>
</dbReference>
<keyword evidence="5 12" id="KW-0547">Nucleotide-binding</keyword>
<dbReference type="Proteomes" id="UP000589626">
    <property type="component" value="Unassembled WGS sequence"/>
</dbReference>
<dbReference type="InterPro" id="IPR023366">
    <property type="entry name" value="ATP_synth_asu-like_sf"/>
</dbReference>
<dbReference type="NCBIfam" id="TIGR00962">
    <property type="entry name" value="atpA"/>
    <property type="match status" value="1"/>
</dbReference>
<dbReference type="AlphaFoldDB" id="A0A7W4VST7"/>
<dbReference type="InterPro" id="IPR000194">
    <property type="entry name" value="ATPase_F1/V1/A1_a/bsu_nucl-bd"/>
</dbReference>
<evidence type="ECO:0000259" key="14">
    <source>
        <dbReference type="Pfam" id="PF00306"/>
    </source>
</evidence>
<dbReference type="Gene3D" id="1.20.150.20">
    <property type="entry name" value="ATP synthase alpha/beta chain, C-terminal domain"/>
    <property type="match status" value="1"/>
</dbReference>
<evidence type="ECO:0000256" key="11">
    <source>
        <dbReference type="ARBA" id="ARBA00023310"/>
    </source>
</evidence>
<keyword evidence="3 12" id="KW-0813">Transport</keyword>
<keyword evidence="4 12" id="KW-1003">Cell membrane</keyword>
<dbReference type="PANTHER" id="PTHR48082:SF2">
    <property type="entry name" value="ATP SYNTHASE SUBUNIT ALPHA, MITOCHONDRIAL"/>
    <property type="match status" value="1"/>
</dbReference>
<feature type="domain" description="ATPase F1/V1/A1 complex alpha/beta subunit N-terminal" evidence="15">
    <location>
        <begin position="30"/>
        <end position="96"/>
    </location>
</feature>
<dbReference type="InterPro" id="IPR033732">
    <property type="entry name" value="ATP_synth_F1_a_nt-bd_dom"/>
</dbReference>
<accession>A0A7W4VST7</accession>
<dbReference type="GO" id="GO:0005524">
    <property type="term" value="F:ATP binding"/>
    <property type="evidence" value="ECO:0007669"/>
    <property type="project" value="UniProtKB-UniRule"/>
</dbReference>
<reference evidence="16 17" key="1">
    <citation type="submission" date="2020-08" db="EMBL/GenBank/DDBJ databases">
        <title>Sequencing the genomes of 1000 actinobacteria strains.</title>
        <authorList>
            <person name="Klenk H.-P."/>
        </authorList>
    </citation>
    <scope>NUCLEOTIDE SEQUENCE [LARGE SCALE GENOMIC DNA]</scope>
    <source>
        <strain evidence="16 17">DSM 105498</strain>
    </source>
</reference>
<dbReference type="CDD" id="cd18113">
    <property type="entry name" value="ATP-synt_F1_alpha_C"/>
    <property type="match status" value="1"/>
</dbReference>
<dbReference type="FunFam" id="1.20.150.20:FF:000001">
    <property type="entry name" value="ATP synthase subunit alpha"/>
    <property type="match status" value="1"/>
</dbReference>
<dbReference type="FunFam" id="3.40.50.300:FF:000002">
    <property type="entry name" value="ATP synthase subunit alpha"/>
    <property type="match status" value="1"/>
</dbReference>
<comment type="caution">
    <text evidence="16">The sequence shown here is derived from an EMBL/GenBank/DDBJ whole genome shotgun (WGS) entry which is preliminary data.</text>
</comment>
<evidence type="ECO:0000256" key="6">
    <source>
        <dbReference type="ARBA" id="ARBA00022840"/>
    </source>
</evidence>
<dbReference type="CDD" id="cd01132">
    <property type="entry name" value="F1-ATPase_alpha_CD"/>
    <property type="match status" value="1"/>
</dbReference>
<dbReference type="Pfam" id="PF00006">
    <property type="entry name" value="ATP-synt_ab"/>
    <property type="match status" value="1"/>
</dbReference>
<keyword evidence="8 12" id="KW-0406">Ion transport</keyword>
<feature type="domain" description="ATP synthase alpha subunit C-terminal" evidence="14">
    <location>
        <begin position="384"/>
        <end position="498"/>
    </location>
</feature>
<evidence type="ECO:0000256" key="4">
    <source>
        <dbReference type="ARBA" id="ARBA00022475"/>
    </source>
</evidence>
<evidence type="ECO:0000313" key="16">
    <source>
        <dbReference type="EMBL" id="MBB3040739.1"/>
    </source>
</evidence>
<proteinExistence type="inferred from homology"/>
<sequence length="545" mass="59020">MTELSIRPEEIRDALQRFVSEYQPDAASKEEVGTVASAGDGIARVSGLPSAMANELLEFEDGTLGIALNLDTREIGVVILGDFDKIEEGQTVRRTGEILSVPVGDGYMGRVVDPLGNPIDGLGTIESSERRALELQAPTVVQRKSVHEPLATGIKAIDSMTPIGRGQRQLIIGDRATGKTTIAIDTIINQKQNWDSGDPTKQVRCIYVAIGQKGSTIASVRGALEEAGALEYTTIVAAPASDSAGFKYLAPYTGSAIGQHWMYDGKHVLIVFDDLTKQAEAYRAVSLLLRRPPGREAYPGDVFYLHSRLLERCAKLSDDLGAGSMTGLPIIETKANDVSAFIPTNVISITDGQIFLQSDLFAANQRPAIDVGVSVSRVGGAAMTKAMKAVTGSLKVDLAQFRAMEAFAMFASDLDAASRQQLDRGQRLMALLKQPAYSPYALEDMTVSLWLGTSGRLDRVPVNDVIRFEQEFLDYLRRSHDGILAGIRETLKFEDEASLVLAYDAFLDQFETSDGGSIKVGKEAQAEALADEDVEQEQIVKQKRG</sequence>
<comment type="function">
    <text evidence="12">Produces ATP from ADP in the presence of a proton gradient across the membrane. The alpha chain is a regulatory subunit.</text>
</comment>
<gene>
    <name evidence="12" type="primary">atpA</name>
    <name evidence="16" type="ORF">FHU40_000540</name>
</gene>